<dbReference type="Gene3D" id="3.30.470.160">
    <property type="entry name" value="Inositol polyphosphate kinase"/>
    <property type="match status" value="1"/>
</dbReference>
<evidence type="ECO:0000256" key="2">
    <source>
        <dbReference type="ARBA" id="ARBA00022679"/>
    </source>
</evidence>
<dbReference type="CTD" id="6752787"/>
<evidence type="ECO:0000256" key="1">
    <source>
        <dbReference type="ARBA" id="ARBA00007374"/>
    </source>
</evidence>
<proteinExistence type="inferred from homology"/>
<dbReference type="OrthoDB" id="338650at2759"/>
<dbReference type="Proteomes" id="UP000009022">
    <property type="component" value="Unassembled WGS sequence"/>
</dbReference>
<keyword evidence="4 8" id="KW-0418">Kinase</keyword>
<dbReference type="GO" id="GO:0047326">
    <property type="term" value="F:inositol-1,3,4,6-tetrakisphosphate 5-kinase activity"/>
    <property type="evidence" value="ECO:0007669"/>
    <property type="project" value="RHEA"/>
</dbReference>
<dbReference type="HOGENOM" id="CLU_1231319_0_0_1"/>
<evidence type="ECO:0000256" key="6">
    <source>
        <dbReference type="ARBA" id="ARBA00036164"/>
    </source>
</evidence>
<dbReference type="KEGG" id="tad:TRIADDRAFT_55735"/>
<dbReference type="GO" id="GO:0005737">
    <property type="term" value="C:cytoplasm"/>
    <property type="evidence" value="ECO:0000318"/>
    <property type="project" value="GO_Central"/>
</dbReference>
<dbReference type="InterPro" id="IPR005522">
    <property type="entry name" value="IPK"/>
</dbReference>
<evidence type="ECO:0000256" key="8">
    <source>
        <dbReference type="RuleBase" id="RU363090"/>
    </source>
</evidence>
<dbReference type="EMBL" id="DS985244">
    <property type="protein sequence ID" value="EDV26035.1"/>
    <property type="molecule type" value="Genomic_DNA"/>
</dbReference>
<comment type="similarity">
    <text evidence="1 8">Belongs to the inositol phosphokinase (IPK) family.</text>
</comment>
<dbReference type="AlphaFoldDB" id="B3RVQ3"/>
<evidence type="ECO:0000256" key="5">
    <source>
        <dbReference type="ARBA" id="ARBA00022840"/>
    </source>
</evidence>
<keyword evidence="2 8" id="KW-0808">Transferase</keyword>
<dbReference type="InterPro" id="IPR038286">
    <property type="entry name" value="IPK_sf"/>
</dbReference>
<dbReference type="EC" id="2.7.-.-" evidence="8"/>
<dbReference type="PhylomeDB" id="B3RVQ3"/>
<sequence>MEKICAIFRGLRNKWRSDRRCTQESTSMEKDVKDDLDDFIYQAAGHQYINGFRTFLKCNDGTLLKIFQDGNRGHREMEFYSEIFSANHDSDQTASALRHFMPTYFGTVTIKNDKNSQPYMKISDVTSKFKRPCVIDLKIGRRTYDPLATEAKRARAVDKYPLQDQIGFRIDGMKVYNSDTGNYDDYDKIFGRKLDDDTIVNAQGAHTERFKLSDTICYTIIPFMD</sequence>
<dbReference type="OMA" id="GHREMEF"/>
<dbReference type="GO" id="GO:0008440">
    <property type="term" value="F:inositol-1,4,5-trisphosphate 3-kinase activity"/>
    <property type="evidence" value="ECO:0000318"/>
    <property type="project" value="GO_Central"/>
</dbReference>
<evidence type="ECO:0000256" key="4">
    <source>
        <dbReference type="ARBA" id="ARBA00022777"/>
    </source>
</evidence>
<evidence type="ECO:0000313" key="10">
    <source>
        <dbReference type="Proteomes" id="UP000009022"/>
    </source>
</evidence>
<evidence type="ECO:0000313" key="9">
    <source>
        <dbReference type="EMBL" id="EDV26035.1"/>
    </source>
</evidence>
<dbReference type="Pfam" id="PF03770">
    <property type="entry name" value="IPK"/>
    <property type="match status" value="1"/>
</dbReference>
<evidence type="ECO:0000256" key="7">
    <source>
        <dbReference type="ARBA" id="ARBA00036525"/>
    </source>
</evidence>
<gene>
    <name evidence="9" type="ORF">TRIADDRAFT_55735</name>
</gene>
<dbReference type="SUPFAM" id="SSF56104">
    <property type="entry name" value="SAICAR synthase-like"/>
    <property type="match status" value="1"/>
</dbReference>
<organism evidence="9 10">
    <name type="scientific">Trichoplax adhaerens</name>
    <name type="common">Trichoplax reptans</name>
    <dbReference type="NCBI Taxonomy" id="10228"/>
    <lineage>
        <taxon>Eukaryota</taxon>
        <taxon>Metazoa</taxon>
        <taxon>Placozoa</taxon>
        <taxon>Uniplacotomia</taxon>
        <taxon>Trichoplacea</taxon>
        <taxon>Trichoplacidae</taxon>
        <taxon>Trichoplax</taxon>
    </lineage>
</organism>
<dbReference type="GO" id="GO:0005524">
    <property type="term" value="F:ATP binding"/>
    <property type="evidence" value="ECO:0007669"/>
    <property type="project" value="UniProtKB-KW"/>
</dbReference>
<protein>
    <recommendedName>
        <fullName evidence="8">Kinase</fullName>
        <ecNumber evidence="8">2.7.-.-</ecNumber>
    </recommendedName>
</protein>
<dbReference type="InParanoid" id="B3RVQ3"/>
<dbReference type="PANTHER" id="PTHR12400:SF51">
    <property type="entry name" value="INOSITOL POLYPHOSPHATE MULTIKINASE"/>
    <property type="match status" value="1"/>
</dbReference>
<dbReference type="STRING" id="10228.B3RVQ3"/>
<name>B3RVQ3_TRIAD</name>
<comment type="catalytic activity">
    <reaction evidence="6">
        <text>1D-myo-inositol 1,4,5-trisphosphate + 2 ATP = 1D-myo-inositol 1,3,4,5,6-pentakisphosphate + 2 ADP + 2 H(+)</text>
        <dbReference type="Rhea" id="RHEA:32359"/>
        <dbReference type="ChEBI" id="CHEBI:15378"/>
        <dbReference type="ChEBI" id="CHEBI:30616"/>
        <dbReference type="ChEBI" id="CHEBI:57733"/>
        <dbReference type="ChEBI" id="CHEBI:203600"/>
        <dbReference type="ChEBI" id="CHEBI:456216"/>
        <dbReference type="EC" id="2.7.1.151"/>
    </reaction>
</comment>
<evidence type="ECO:0000256" key="3">
    <source>
        <dbReference type="ARBA" id="ARBA00022741"/>
    </source>
</evidence>
<dbReference type="eggNOG" id="KOG1620">
    <property type="taxonomic scope" value="Eukaryota"/>
</dbReference>
<comment type="catalytic activity">
    <reaction evidence="7">
        <text>1D-myo-inositol 1,3,4,6-tetrakisphosphate + ATP = 1D-myo-inositol 1,3,4,5,6-pentakisphosphate + ADP + H(+)</text>
        <dbReference type="Rhea" id="RHEA:12717"/>
        <dbReference type="ChEBI" id="CHEBI:15378"/>
        <dbReference type="ChEBI" id="CHEBI:30616"/>
        <dbReference type="ChEBI" id="CHEBI:57660"/>
        <dbReference type="ChEBI" id="CHEBI:57733"/>
        <dbReference type="ChEBI" id="CHEBI:456216"/>
        <dbReference type="EC" id="2.7.1.140"/>
    </reaction>
</comment>
<accession>B3RVQ3</accession>
<dbReference type="PANTHER" id="PTHR12400">
    <property type="entry name" value="INOSITOL POLYPHOSPHATE KINASE"/>
    <property type="match status" value="1"/>
</dbReference>
<keyword evidence="3" id="KW-0547">Nucleotide-binding</keyword>
<dbReference type="GO" id="GO:0032958">
    <property type="term" value="P:inositol phosphate biosynthetic process"/>
    <property type="evidence" value="ECO:0000318"/>
    <property type="project" value="GO_Central"/>
</dbReference>
<keyword evidence="10" id="KW-1185">Reference proteome</keyword>
<dbReference type="GeneID" id="6752787"/>
<keyword evidence="5" id="KW-0067">ATP-binding</keyword>
<dbReference type="RefSeq" id="XP_002112068.1">
    <property type="nucleotide sequence ID" value="XM_002112032.1"/>
</dbReference>
<dbReference type="GO" id="GO:0005634">
    <property type="term" value="C:nucleus"/>
    <property type="evidence" value="ECO:0000318"/>
    <property type="project" value="GO_Central"/>
</dbReference>
<reference evidence="9 10" key="1">
    <citation type="journal article" date="2008" name="Nature">
        <title>The Trichoplax genome and the nature of placozoans.</title>
        <authorList>
            <person name="Srivastava M."/>
            <person name="Begovic E."/>
            <person name="Chapman J."/>
            <person name="Putnam N.H."/>
            <person name="Hellsten U."/>
            <person name="Kawashima T."/>
            <person name="Kuo A."/>
            <person name="Mitros T."/>
            <person name="Salamov A."/>
            <person name="Carpenter M.L."/>
            <person name="Signorovitch A.Y."/>
            <person name="Moreno M.A."/>
            <person name="Kamm K."/>
            <person name="Grimwood J."/>
            <person name="Schmutz J."/>
            <person name="Shapiro H."/>
            <person name="Grigoriev I.V."/>
            <person name="Buss L.W."/>
            <person name="Schierwater B."/>
            <person name="Dellaporta S.L."/>
            <person name="Rokhsar D.S."/>
        </authorList>
    </citation>
    <scope>NUCLEOTIDE SEQUENCE [LARGE SCALE GENOMIC DNA]</scope>
    <source>
        <strain evidence="9 10">Grell-BS-1999</strain>
    </source>
</reference>
<dbReference type="GO" id="GO:0051765">
    <property type="term" value="F:inositol tetrakisphosphate kinase activity"/>
    <property type="evidence" value="ECO:0000318"/>
    <property type="project" value="GO_Central"/>
</dbReference>